<feature type="region of interest" description="Disordered" evidence="5">
    <location>
        <begin position="31"/>
        <end position="53"/>
    </location>
</feature>
<dbReference type="RefSeq" id="WP_145186964.1">
    <property type="nucleotide sequence ID" value="NZ_CP036290.1"/>
</dbReference>
<evidence type="ECO:0000256" key="4">
    <source>
        <dbReference type="PROSITE-ProRule" id="PRU00433"/>
    </source>
</evidence>
<dbReference type="Pfam" id="PF07635">
    <property type="entry name" value="PSCyt1"/>
    <property type="match status" value="1"/>
</dbReference>
<evidence type="ECO:0000256" key="3">
    <source>
        <dbReference type="ARBA" id="ARBA00023004"/>
    </source>
</evidence>
<sequence length="819" mass="89769" precursor="true">MVPSRTASTAFVVLAGLAFAGLTAARAGNGSVAGAGRAAETSTERSRAGPSAFDGAADLDRAARGILARHCYACHGPDAAAREAELRLDTAQGLAAATLFGAIVVPGDPDRSELVRRVLAADEPMPPRDHGDPLAPEDVATLLAWVESGGRFAEHWSFTAPVRPHVPEAGDGWARSAVDRFVARAHAHHGLEPTAEADRATLLRRVSLDLTGLPPTPEQVAAFLADEREHAYEFAVDRLLAEPAYGERWASVWLDLARYADTCGYGMDLPRTIWPWRDWVVDAFNANMPFDRFTLEQLAGDLLPDADDSTRLATAFHRNTLNNTEGGTDDEEFRVLAVKDRVDTTFAVWTGLTAGCARCHDHKFDPLSQVEYYELFDLFNQTQDADTDDDRPRLVTPRGEAEIERIARARTEVEAAGVALLAVRERVAEGGAGDSDLVDATERLERARTALHELDVTRTPVLVEVDASARRSSHVHVRGNWLEHGQEVRAAVPDRFVFEGEPAPSNRLELARWLVDPRHPLTARVSVNRFWARLFGQGLVATEEDFGTQGSAPSHPELLDWLAVEYVASGWDTKALLRTLVTSATYRQASSAPAAVRALDPTNTWLARGPRRRLEAEMVRDASLRVAGLLVERRGGPAVFPPQPAGLWNVAFDGGRDWTTSTGEDRYRRDLYTFLRRTQPYHTRTTFDGTSRETCTVRRIPTNTPIQALVTLNDPVFVEAAQALARRMLRGAATGGDRARIELGLEWTLARPADPERVDVLLELLTRARTDFATRAEDARVFATDPLGPLPGDLDVVDAAAFTLVANVLLNQDAFLTNE</sequence>
<accession>A0A518CZY5</accession>
<name>A0A518CZY5_9BACT</name>
<keyword evidence="2 4" id="KW-0479">Metal-binding</keyword>
<dbReference type="EMBL" id="CP036290">
    <property type="protein sequence ID" value="QDU84791.1"/>
    <property type="molecule type" value="Genomic_DNA"/>
</dbReference>
<feature type="chain" id="PRO_5021760811" evidence="6">
    <location>
        <begin position="21"/>
        <end position="819"/>
    </location>
</feature>
<dbReference type="AlphaFoldDB" id="A0A518CZY5"/>
<dbReference type="GO" id="GO:0046872">
    <property type="term" value="F:metal ion binding"/>
    <property type="evidence" value="ECO:0007669"/>
    <property type="project" value="UniProtKB-KW"/>
</dbReference>
<gene>
    <name evidence="8" type="ORF">Pla163_19050</name>
</gene>
<organism evidence="8 9">
    <name type="scientific">Rohdeia mirabilis</name>
    <dbReference type="NCBI Taxonomy" id="2528008"/>
    <lineage>
        <taxon>Bacteria</taxon>
        <taxon>Pseudomonadati</taxon>
        <taxon>Planctomycetota</taxon>
        <taxon>Planctomycetia</taxon>
        <taxon>Planctomycetia incertae sedis</taxon>
        <taxon>Rohdeia</taxon>
    </lineage>
</organism>
<dbReference type="SUPFAM" id="SSF46626">
    <property type="entry name" value="Cytochrome c"/>
    <property type="match status" value="1"/>
</dbReference>
<dbReference type="Proteomes" id="UP000319342">
    <property type="component" value="Chromosome"/>
</dbReference>
<dbReference type="InterPro" id="IPR036909">
    <property type="entry name" value="Cyt_c-like_dom_sf"/>
</dbReference>
<evidence type="ECO:0000259" key="7">
    <source>
        <dbReference type="PROSITE" id="PS51007"/>
    </source>
</evidence>
<keyword evidence="1 4" id="KW-0349">Heme</keyword>
<protein>
    <submittedName>
        <fullName evidence="8">Planctomycete cytochrome C</fullName>
    </submittedName>
</protein>
<dbReference type="PANTHER" id="PTHR35889">
    <property type="entry name" value="CYCLOINULO-OLIGOSACCHARIDE FRUCTANOTRANSFERASE-RELATED"/>
    <property type="match status" value="1"/>
</dbReference>
<dbReference type="GO" id="GO:0009055">
    <property type="term" value="F:electron transfer activity"/>
    <property type="evidence" value="ECO:0007669"/>
    <property type="project" value="InterPro"/>
</dbReference>
<feature type="domain" description="Cytochrome c" evidence="7">
    <location>
        <begin position="44"/>
        <end position="150"/>
    </location>
</feature>
<feature type="signal peptide" evidence="6">
    <location>
        <begin position="1"/>
        <end position="20"/>
    </location>
</feature>
<evidence type="ECO:0000256" key="5">
    <source>
        <dbReference type="SAM" id="MobiDB-lite"/>
    </source>
</evidence>
<evidence type="ECO:0000313" key="8">
    <source>
        <dbReference type="EMBL" id="QDU84791.1"/>
    </source>
</evidence>
<dbReference type="PANTHER" id="PTHR35889:SF3">
    <property type="entry name" value="F-BOX DOMAIN-CONTAINING PROTEIN"/>
    <property type="match status" value="1"/>
</dbReference>
<evidence type="ECO:0000256" key="6">
    <source>
        <dbReference type="SAM" id="SignalP"/>
    </source>
</evidence>
<dbReference type="PROSITE" id="PS51007">
    <property type="entry name" value="CYTC"/>
    <property type="match status" value="1"/>
</dbReference>
<keyword evidence="9" id="KW-1185">Reference proteome</keyword>
<dbReference type="InterPro" id="IPR011444">
    <property type="entry name" value="DUF1549"/>
</dbReference>
<dbReference type="GO" id="GO:0020037">
    <property type="term" value="F:heme binding"/>
    <property type="evidence" value="ECO:0007669"/>
    <property type="project" value="InterPro"/>
</dbReference>
<proteinExistence type="predicted"/>
<dbReference type="InterPro" id="IPR011429">
    <property type="entry name" value="Cyt_c_Planctomycete-type"/>
</dbReference>
<evidence type="ECO:0000256" key="1">
    <source>
        <dbReference type="ARBA" id="ARBA00022617"/>
    </source>
</evidence>
<dbReference type="Pfam" id="PF07587">
    <property type="entry name" value="PSD1"/>
    <property type="match status" value="1"/>
</dbReference>
<dbReference type="InterPro" id="IPR022655">
    <property type="entry name" value="DUF1553"/>
</dbReference>
<keyword evidence="6" id="KW-0732">Signal</keyword>
<dbReference type="Pfam" id="PF07583">
    <property type="entry name" value="PSCyt2"/>
    <property type="match status" value="1"/>
</dbReference>
<reference evidence="8 9" key="1">
    <citation type="submission" date="2019-02" db="EMBL/GenBank/DDBJ databases">
        <title>Deep-cultivation of Planctomycetes and their phenomic and genomic characterization uncovers novel biology.</title>
        <authorList>
            <person name="Wiegand S."/>
            <person name="Jogler M."/>
            <person name="Boedeker C."/>
            <person name="Pinto D."/>
            <person name="Vollmers J."/>
            <person name="Rivas-Marin E."/>
            <person name="Kohn T."/>
            <person name="Peeters S.H."/>
            <person name="Heuer A."/>
            <person name="Rast P."/>
            <person name="Oberbeckmann S."/>
            <person name="Bunk B."/>
            <person name="Jeske O."/>
            <person name="Meyerdierks A."/>
            <person name="Storesund J.E."/>
            <person name="Kallscheuer N."/>
            <person name="Luecker S."/>
            <person name="Lage O.M."/>
            <person name="Pohl T."/>
            <person name="Merkel B.J."/>
            <person name="Hornburger P."/>
            <person name="Mueller R.-W."/>
            <person name="Bruemmer F."/>
            <person name="Labrenz M."/>
            <person name="Spormann A.M."/>
            <person name="Op den Camp H."/>
            <person name="Overmann J."/>
            <person name="Amann R."/>
            <person name="Jetten M.S.M."/>
            <person name="Mascher T."/>
            <person name="Medema M.H."/>
            <person name="Devos D.P."/>
            <person name="Kaster A.-K."/>
            <person name="Ovreas L."/>
            <person name="Rohde M."/>
            <person name="Galperin M.Y."/>
            <person name="Jogler C."/>
        </authorList>
    </citation>
    <scope>NUCLEOTIDE SEQUENCE [LARGE SCALE GENOMIC DNA]</scope>
    <source>
        <strain evidence="8 9">Pla163</strain>
    </source>
</reference>
<keyword evidence="3 4" id="KW-0408">Iron</keyword>
<evidence type="ECO:0000313" key="9">
    <source>
        <dbReference type="Proteomes" id="UP000319342"/>
    </source>
</evidence>
<dbReference type="InterPro" id="IPR009056">
    <property type="entry name" value="Cyt_c-like_dom"/>
</dbReference>
<dbReference type="OrthoDB" id="127107at2"/>
<evidence type="ECO:0000256" key="2">
    <source>
        <dbReference type="ARBA" id="ARBA00022723"/>
    </source>
</evidence>